<organism evidence="4 5">
    <name type="scientific">Pseudohoeflea coraliihabitans</name>
    <dbReference type="NCBI Taxonomy" id="2860393"/>
    <lineage>
        <taxon>Bacteria</taxon>
        <taxon>Pseudomonadati</taxon>
        <taxon>Pseudomonadota</taxon>
        <taxon>Alphaproteobacteria</taxon>
        <taxon>Hyphomicrobiales</taxon>
        <taxon>Rhizobiaceae</taxon>
        <taxon>Pseudohoeflea</taxon>
    </lineage>
</organism>
<evidence type="ECO:0000256" key="2">
    <source>
        <dbReference type="SAM" id="Phobius"/>
    </source>
</evidence>
<name>A0ABS6WKQ3_9HYPH</name>
<dbReference type="PANTHER" id="PTHR30336">
    <property type="entry name" value="INNER MEMBRANE PROTEIN, PROBABLE PERMEASE"/>
    <property type="match status" value="1"/>
</dbReference>
<accession>A0ABS6WKQ3</accession>
<dbReference type="CDD" id="cd06259">
    <property type="entry name" value="YdcF-like"/>
    <property type="match status" value="1"/>
</dbReference>
<feature type="domain" description="DUF218" evidence="3">
    <location>
        <begin position="69"/>
        <end position="206"/>
    </location>
</feature>
<keyword evidence="5" id="KW-1185">Reference proteome</keyword>
<evidence type="ECO:0000256" key="1">
    <source>
        <dbReference type="SAM" id="MobiDB-lite"/>
    </source>
</evidence>
<dbReference type="InterPro" id="IPR051599">
    <property type="entry name" value="Cell_Envelope_Assoc"/>
</dbReference>
<sequence>MSYETVHEPPLPRTSTGPARRLRRGGRYTLFVLIALLAALLLATMVGFFRFTERVAHLPLPVDITSNEAIVALTGGYQRIDKALELLEDGVGQRLLISGVNPATSGAAIKKATGASERLFDCCVDIGYQAIDTIGNANEAANWIRKNGYRRVLVVTNNYHMPRSLLELAAVSPEVEFTGYPVSHTDLRTEDWISDPMAIQTLLTEYFKYALAQLRSLTGAVAGDGLRADLPEAGPAVTASLLRPQ</sequence>
<dbReference type="EMBL" id="JAHWQX010000001">
    <property type="protein sequence ID" value="MBW3096523.1"/>
    <property type="molecule type" value="Genomic_DNA"/>
</dbReference>
<reference evidence="4" key="1">
    <citation type="submission" date="2021-07" db="EMBL/GenBank/DDBJ databases">
        <title>Pseudohoeflea marina sp. nov. a polyhydroxyalcanoate-producing bacterium.</title>
        <authorList>
            <person name="Zheng W."/>
            <person name="Yu S."/>
            <person name="Huang Y."/>
        </authorList>
    </citation>
    <scope>NUCLEOTIDE SEQUENCE</scope>
    <source>
        <strain evidence="4">DP4N28-3</strain>
    </source>
</reference>
<dbReference type="Proteomes" id="UP001430804">
    <property type="component" value="Unassembled WGS sequence"/>
</dbReference>
<keyword evidence="2" id="KW-0472">Membrane</keyword>
<comment type="caution">
    <text evidence="4">The sequence shown here is derived from an EMBL/GenBank/DDBJ whole genome shotgun (WGS) entry which is preliminary data.</text>
</comment>
<proteinExistence type="predicted"/>
<evidence type="ECO:0000259" key="3">
    <source>
        <dbReference type="Pfam" id="PF02698"/>
    </source>
</evidence>
<keyword evidence="2" id="KW-1133">Transmembrane helix</keyword>
<evidence type="ECO:0000313" key="5">
    <source>
        <dbReference type="Proteomes" id="UP001430804"/>
    </source>
</evidence>
<feature type="transmembrane region" description="Helical" evidence="2">
    <location>
        <begin position="28"/>
        <end position="49"/>
    </location>
</feature>
<dbReference type="InterPro" id="IPR003848">
    <property type="entry name" value="DUF218"/>
</dbReference>
<dbReference type="RefSeq" id="WP_219200249.1">
    <property type="nucleotide sequence ID" value="NZ_JAHWQX010000001.1"/>
</dbReference>
<feature type="region of interest" description="Disordered" evidence="1">
    <location>
        <begin position="1"/>
        <end position="20"/>
    </location>
</feature>
<dbReference type="PANTHER" id="PTHR30336:SF4">
    <property type="entry name" value="ENVELOPE BIOGENESIS FACTOR ELYC"/>
    <property type="match status" value="1"/>
</dbReference>
<protein>
    <submittedName>
        <fullName evidence="4">YdcF family protein</fullName>
    </submittedName>
</protein>
<keyword evidence="2" id="KW-0812">Transmembrane</keyword>
<dbReference type="Pfam" id="PF02698">
    <property type="entry name" value="DUF218"/>
    <property type="match status" value="1"/>
</dbReference>
<gene>
    <name evidence="4" type="ORF">KY465_04455</name>
</gene>
<evidence type="ECO:0000313" key="4">
    <source>
        <dbReference type="EMBL" id="MBW3096523.1"/>
    </source>
</evidence>